<dbReference type="RefSeq" id="WP_103200077.1">
    <property type="nucleotide sequence ID" value="NZ_PDGH01000058.1"/>
</dbReference>
<dbReference type="PIRSF" id="PIRSF014677">
    <property type="entry name" value="UCP014677"/>
    <property type="match status" value="1"/>
</dbReference>
<accession>A0A2S3R544</accession>
<protein>
    <submittedName>
        <fullName evidence="1">Uncharacterized protein</fullName>
    </submittedName>
</protein>
<evidence type="ECO:0000313" key="1">
    <source>
        <dbReference type="EMBL" id="POB48838.1"/>
    </source>
</evidence>
<organism evidence="1 2">
    <name type="scientific">Vibrio vulnificus</name>
    <dbReference type="NCBI Taxonomy" id="672"/>
    <lineage>
        <taxon>Bacteria</taxon>
        <taxon>Pseudomonadati</taxon>
        <taxon>Pseudomonadota</taxon>
        <taxon>Gammaproteobacteria</taxon>
        <taxon>Vibrionales</taxon>
        <taxon>Vibrionaceae</taxon>
        <taxon>Vibrio</taxon>
    </lineage>
</organism>
<dbReference type="Proteomes" id="UP000237466">
    <property type="component" value="Unassembled WGS sequence"/>
</dbReference>
<name>A0A2S3R544_VIBVL</name>
<evidence type="ECO:0000313" key="2">
    <source>
        <dbReference type="Proteomes" id="UP000237466"/>
    </source>
</evidence>
<reference evidence="1 2" key="1">
    <citation type="journal article" date="2018" name="Front. Microbiol.">
        <title>Phylogeny of Vibrio vulnificus from the Analysis of the Core-Genome: Implications for Intra-Species Taxonomy.</title>
        <authorList>
            <person name="Roig F.J."/>
            <person name="Gonzalez-Candelas F."/>
            <person name="Sanjuan E."/>
            <person name="Fouz B."/>
            <person name="Feil E.J."/>
            <person name="Llorens C."/>
            <person name="Baker-Austin C."/>
            <person name="Oliver J.D."/>
            <person name="Danin-Poleg Y."/>
            <person name="Gibas C.J."/>
            <person name="Kashi Y."/>
            <person name="Gulig P.A."/>
            <person name="Morrison S.S."/>
            <person name="Amaro C."/>
        </authorList>
    </citation>
    <scope>NUCLEOTIDE SEQUENCE [LARGE SCALE GENOMIC DNA]</scope>
    <source>
        <strain evidence="1 2">CECT4608</strain>
    </source>
</reference>
<comment type="caution">
    <text evidence="1">The sequence shown here is derived from an EMBL/GenBank/DDBJ whole genome shotgun (WGS) entry which is preliminary data.</text>
</comment>
<dbReference type="AlphaFoldDB" id="A0A2S3R544"/>
<proteinExistence type="predicted"/>
<gene>
    <name evidence="1" type="ORF">CRN52_07515</name>
</gene>
<dbReference type="Pfam" id="PF13289">
    <property type="entry name" value="SIR2_2"/>
    <property type="match status" value="1"/>
</dbReference>
<sequence length="517" mass="58870">MTIKDNLVNIFQTRNAGPFLFVGSGFSRRYLGLEDWKGLLQRYCVSGKPFEYYLASGDGTYPTAARLIAEDFNQVWWNSDDYADSRAKYSGRVTDATSALRIEVSQYLSNIDEEKVQGNPYEDEIRLLSNLNVDGIITTNWDCFLEQIFPDYRVYTGQNELLFSNPQSIGEIYKIHGSSHRPKSLVLTDQDYHDFNAKNAYLAAKLITIFVEHPVVFIGYSLSDENISDLLSAISLCIGKENINQLRQNLIFVQRLSEGDVEGISDTYLTINSAQIPIVLVKTNDFSSIYEAIDATKRKIPARILRYCKEQLYKLVQSNAPEKKICVVGIDEVEKHEDVEFVVGIGVAAAQEEQISKIGYKVLSIIDLFHDLLFDDRELDATAVVNEVVPTVGRYSANVPVFKYLRSMGITSLEEYKASGLALDKWVIRDMADLQVKAHARPFVKHHKNKNSEEIIATCTPENAAIYIPFLKRDAINLEAVNQFLKDNETKFEQCNSTYSSYYRKLASLYDRYKYGW</sequence>
<dbReference type="EMBL" id="PDGH01000058">
    <property type="protein sequence ID" value="POB48838.1"/>
    <property type="molecule type" value="Genomic_DNA"/>
</dbReference>
<dbReference type="InterPro" id="IPR011202">
    <property type="entry name" value="UCP014677"/>
</dbReference>